<keyword evidence="1" id="KW-1277">Toxin-antitoxin system</keyword>
<dbReference type="AlphaFoldDB" id="A0A9D1P3C4"/>
<evidence type="ECO:0000313" key="2">
    <source>
        <dbReference type="EMBL" id="HIV25175.1"/>
    </source>
</evidence>
<protein>
    <submittedName>
        <fullName evidence="2">Type II toxin-antitoxin system RelE/ParE family toxin</fullName>
    </submittedName>
</protein>
<gene>
    <name evidence="2" type="ORF">IAB71_05215</name>
</gene>
<evidence type="ECO:0000256" key="1">
    <source>
        <dbReference type="ARBA" id="ARBA00022649"/>
    </source>
</evidence>
<sequence length="108" mass="12120">MNYHLHITGVAQRDISQAADYIEFVLKNPKAADDLLAETEQKINALLPFPTGHPVVEDKLLAAWGVRFTQVKNYLAFYVVGESQVTVIRFLYAKSNWISILKAGFPLA</sequence>
<accession>A0A9D1P3C4</accession>
<evidence type="ECO:0000313" key="3">
    <source>
        <dbReference type="Proteomes" id="UP000824169"/>
    </source>
</evidence>
<dbReference type="EMBL" id="DVOO01000014">
    <property type="protein sequence ID" value="HIV25175.1"/>
    <property type="molecule type" value="Genomic_DNA"/>
</dbReference>
<proteinExistence type="predicted"/>
<comment type="caution">
    <text evidence="2">The sequence shown here is derived from an EMBL/GenBank/DDBJ whole genome shotgun (WGS) entry which is preliminary data.</text>
</comment>
<reference evidence="2" key="2">
    <citation type="journal article" date="2021" name="PeerJ">
        <title>Extensive microbial diversity within the chicken gut microbiome revealed by metagenomics and culture.</title>
        <authorList>
            <person name="Gilroy R."/>
            <person name="Ravi A."/>
            <person name="Getino M."/>
            <person name="Pursley I."/>
            <person name="Horton D.L."/>
            <person name="Alikhan N.F."/>
            <person name="Baker D."/>
            <person name="Gharbi K."/>
            <person name="Hall N."/>
            <person name="Watson M."/>
            <person name="Adriaenssens E.M."/>
            <person name="Foster-Nyarko E."/>
            <person name="Jarju S."/>
            <person name="Secka A."/>
            <person name="Antonio M."/>
            <person name="Oren A."/>
            <person name="Chaudhuri R.R."/>
            <person name="La Ragione R."/>
            <person name="Hildebrand F."/>
            <person name="Pallen M.J."/>
        </authorList>
    </citation>
    <scope>NUCLEOTIDE SEQUENCE</scope>
    <source>
        <strain evidence="2">CHK188-20938</strain>
    </source>
</reference>
<dbReference type="InterPro" id="IPR007712">
    <property type="entry name" value="RelE/ParE_toxin"/>
</dbReference>
<dbReference type="InterPro" id="IPR035093">
    <property type="entry name" value="RelE/ParE_toxin_dom_sf"/>
</dbReference>
<dbReference type="Pfam" id="PF05016">
    <property type="entry name" value="ParE_toxin"/>
    <property type="match status" value="1"/>
</dbReference>
<name>A0A9D1P3C4_9FIRM</name>
<reference evidence="2" key="1">
    <citation type="submission" date="2020-10" db="EMBL/GenBank/DDBJ databases">
        <authorList>
            <person name="Gilroy R."/>
        </authorList>
    </citation>
    <scope>NUCLEOTIDE SEQUENCE</scope>
    <source>
        <strain evidence="2">CHK188-20938</strain>
    </source>
</reference>
<organism evidence="2 3">
    <name type="scientific">Candidatus Scatomonas pullistercoris</name>
    <dbReference type="NCBI Taxonomy" id="2840920"/>
    <lineage>
        <taxon>Bacteria</taxon>
        <taxon>Bacillati</taxon>
        <taxon>Bacillota</taxon>
        <taxon>Clostridia</taxon>
        <taxon>Lachnospirales</taxon>
        <taxon>Lachnospiraceae</taxon>
        <taxon>Lachnospiraceae incertae sedis</taxon>
        <taxon>Candidatus Scatomonas</taxon>
    </lineage>
</organism>
<dbReference type="Proteomes" id="UP000824169">
    <property type="component" value="Unassembled WGS sequence"/>
</dbReference>
<dbReference type="Gene3D" id="3.30.2310.20">
    <property type="entry name" value="RelE-like"/>
    <property type="match status" value="1"/>
</dbReference>